<evidence type="ECO:0000256" key="2">
    <source>
        <dbReference type="SAM" id="SignalP"/>
    </source>
</evidence>
<dbReference type="HOGENOM" id="CLU_2058842_0_0_7"/>
<feature type="signal peptide" evidence="2">
    <location>
        <begin position="1"/>
        <end position="27"/>
    </location>
</feature>
<dbReference type="OrthoDB" id="5520908at2"/>
<evidence type="ECO:0008006" key="5">
    <source>
        <dbReference type="Google" id="ProtNLM"/>
    </source>
</evidence>
<accession>L7U8X5</accession>
<keyword evidence="2" id="KW-0732">Signal</keyword>
<dbReference type="PATRIC" id="fig|1278073.3.peg.3044"/>
<name>L7U8X5_MYXSD</name>
<dbReference type="EMBL" id="CP004025">
    <property type="protein sequence ID" value="AGC44305.1"/>
    <property type="molecule type" value="Genomic_DNA"/>
</dbReference>
<gene>
    <name evidence="3" type="ordered locus">MYSTI_02989</name>
</gene>
<dbReference type="RefSeq" id="WP_015348566.1">
    <property type="nucleotide sequence ID" value="NC_020126.1"/>
</dbReference>
<evidence type="ECO:0000256" key="1">
    <source>
        <dbReference type="SAM" id="MobiDB-lite"/>
    </source>
</evidence>
<dbReference type="KEGG" id="msd:MYSTI_02989"/>
<evidence type="ECO:0000313" key="3">
    <source>
        <dbReference type="EMBL" id="AGC44305.1"/>
    </source>
</evidence>
<reference evidence="3 4" key="1">
    <citation type="journal article" date="2013" name="Genome Announc.">
        <title>Complete genome sequence of Myxococcus stipitatus strain DSM 14675, a fruiting myxobacterium.</title>
        <authorList>
            <person name="Huntley S."/>
            <person name="Kneip S."/>
            <person name="Treuner-Lange A."/>
            <person name="Sogaard-Andersen L."/>
        </authorList>
    </citation>
    <scope>NUCLEOTIDE SEQUENCE [LARGE SCALE GENOMIC DNA]</scope>
    <source>
        <strain evidence="4">DSM 14675 / JCM 12634 / Mx s8</strain>
    </source>
</reference>
<sequence length="134" mass="13897">MTRNATMVAAGLLASGLLLLAPRAASACEAHARAAQAQTEKSAEKPSPEAAVAPAPTEARPAASEQARPLEAIDSLLTAKCQCGSKADCTCKKGSCECSNCKPKRQMMDALRGQPAKLKLDEARRTDASAGIFI</sequence>
<dbReference type="AlphaFoldDB" id="L7U8X5"/>
<feature type="chain" id="PRO_5003983709" description="Metallothionein" evidence="2">
    <location>
        <begin position="28"/>
        <end position="134"/>
    </location>
</feature>
<dbReference type="Proteomes" id="UP000011131">
    <property type="component" value="Chromosome"/>
</dbReference>
<feature type="region of interest" description="Disordered" evidence="1">
    <location>
        <begin position="31"/>
        <end position="69"/>
    </location>
</feature>
<evidence type="ECO:0000313" key="4">
    <source>
        <dbReference type="Proteomes" id="UP000011131"/>
    </source>
</evidence>
<protein>
    <recommendedName>
        <fullName evidence="5">Metallothionein</fullName>
    </recommendedName>
</protein>
<proteinExistence type="predicted"/>
<keyword evidence="4" id="KW-1185">Reference proteome</keyword>
<organism evidence="3 4">
    <name type="scientific">Myxococcus stipitatus (strain DSM 14675 / JCM 12634 / Mx s8)</name>
    <dbReference type="NCBI Taxonomy" id="1278073"/>
    <lineage>
        <taxon>Bacteria</taxon>
        <taxon>Pseudomonadati</taxon>
        <taxon>Myxococcota</taxon>
        <taxon>Myxococcia</taxon>
        <taxon>Myxococcales</taxon>
        <taxon>Cystobacterineae</taxon>
        <taxon>Myxococcaceae</taxon>
        <taxon>Myxococcus</taxon>
    </lineage>
</organism>
<feature type="compositionally biased region" description="Low complexity" evidence="1">
    <location>
        <begin position="48"/>
        <end position="65"/>
    </location>
</feature>